<sequence>MTKLERPTLLILADPSARQAAHRLFAAFDRRGVLADVEIASGEVSSADLPEHLCLLLSPGVSDNLPLAVRLGAFIKARGRENLILVRAGSVIAERAIYPGSLRFERGTDDRLSPIEPLRPDAVLEMNGKDADTVVAQLISGRPGLLTDGHGEISVLKERGRASAGGAGWGRAGWAAAAGLAVLSIGLGVFVLDLRSERSELLVARQDAEFEAVRWLTTLEETLPAEERRAVFQALGEGLLADFAAISDVNASDDELSLEARLLHAVGDARLRHGDVAGAETAFEAAAAHTAALLQRQPNDPDRIYDHAQSVFWVGNAAFLQLNLPPAAEAFATYRDLAEQLYAIDPANPVYRAERGYSLTNAGAVALARGEFSEADTLFGEVITLREGDLVATGAASRRDLANAYAWRADAARSLGELQRTRETRERALALYLEERAANPSSYGALQLVGVAHRALASVLLDLGELNEARTHLDAAETALGEVLEFAPDNAPTRRHYMATMRDLAEIELAEGRVTQAQLRISAAQRYRLEGEAGTAEDDRDFDHASFDLVSARVALARQSPEDALALALRALAAMERQIAQGREYRRHYAGEARLLEGDSLAALGRRSEAERAWRAGLDHVAQGAEVRDRRAVAVEAMLRARLGEDEPAQGLRLAAEAGGFRRPFFEAFWIEDDPAGVAELSDGDERDDG</sequence>
<evidence type="ECO:0000313" key="1">
    <source>
        <dbReference type="EMBL" id="MFC2925939.1"/>
    </source>
</evidence>
<dbReference type="Gene3D" id="1.25.40.10">
    <property type="entry name" value="Tetratricopeptide repeat domain"/>
    <property type="match status" value="1"/>
</dbReference>
<keyword evidence="2" id="KW-1185">Reference proteome</keyword>
<accession>A0ABV6ZX41</accession>
<proteinExistence type="predicted"/>
<name>A0ABV6ZX41_9PROT</name>
<reference evidence="2" key="1">
    <citation type="journal article" date="2019" name="Int. J. Syst. Evol. Microbiol.">
        <title>The Global Catalogue of Microorganisms (GCM) 10K type strain sequencing project: providing services to taxonomists for standard genome sequencing and annotation.</title>
        <authorList>
            <consortium name="The Broad Institute Genomics Platform"/>
            <consortium name="The Broad Institute Genome Sequencing Center for Infectious Disease"/>
            <person name="Wu L."/>
            <person name="Ma J."/>
        </authorList>
    </citation>
    <scope>NUCLEOTIDE SEQUENCE [LARGE SCALE GENOMIC DNA]</scope>
    <source>
        <strain evidence="2">KCTC 52487</strain>
    </source>
</reference>
<dbReference type="InterPro" id="IPR011990">
    <property type="entry name" value="TPR-like_helical_dom_sf"/>
</dbReference>
<comment type="caution">
    <text evidence="1">The sequence shown here is derived from an EMBL/GenBank/DDBJ whole genome shotgun (WGS) entry which is preliminary data.</text>
</comment>
<protein>
    <recommendedName>
        <fullName evidence="3">MalT-like TPR region domain-containing protein</fullName>
    </recommendedName>
</protein>
<organism evidence="1 2">
    <name type="scientific">Hyphobacterium vulgare</name>
    <dbReference type="NCBI Taxonomy" id="1736751"/>
    <lineage>
        <taxon>Bacteria</taxon>
        <taxon>Pseudomonadati</taxon>
        <taxon>Pseudomonadota</taxon>
        <taxon>Alphaproteobacteria</taxon>
        <taxon>Maricaulales</taxon>
        <taxon>Maricaulaceae</taxon>
        <taxon>Hyphobacterium</taxon>
    </lineage>
</organism>
<gene>
    <name evidence="1" type="ORF">ACFOOR_07460</name>
</gene>
<evidence type="ECO:0008006" key="3">
    <source>
        <dbReference type="Google" id="ProtNLM"/>
    </source>
</evidence>
<dbReference type="RefSeq" id="WP_343164873.1">
    <property type="nucleotide sequence ID" value="NZ_JBHRSV010000012.1"/>
</dbReference>
<dbReference type="Proteomes" id="UP001595379">
    <property type="component" value="Unassembled WGS sequence"/>
</dbReference>
<dbReference type="SUPFAM" id="SSF48452">
    <property type="entry name" value="TPR-like"/>
    <property type="match status" value="1"/>
</dbReference>
<evidence type="ECO:0000313" key="2">
    <source>
        <dbReference type="Proteomes" id="UP001595379"/>
    </source>
</evidence>
<dbReference type="EMBL" id="JBHRSV010000012">
    <property type="protein sequence ID" value="MFC2925939.1"/>
    <property type="molecule type" value="Genomic_DNA"/>
</dbReference>